<feature type="region of interest" description="Disordered" evidence="2">
    <location>
        <begin position="808"/>
        <end position="838"/>
    </location>
</feature>
<reference evidence="5" key="1">
    <citation type="submission" date="2012-12" db="EMBL/GenBank/DDBJ databases">
        <authorList>
            <person name="Hellsten U."/>
            <person name="Grimwood J."/>
            <person name="Chapman J.A."/>
            <person name="Shapiro H."/>
            <person name="Aerts A."/>
            <person name="Otillar R.P."/>
            <person name="Terry A.Y."/>
            <person name="Boore J.L."/>
            <person name="Simakov O."/>
            <person name="Marletaz F."/>
            <person name="Cho S.-J."/>
            <person name="Edsinger-Gonzales E."/>
            <person name="Havlak P."/>
            <person name="Kuo D.-H."/>
            <person name="Larsson T."/>
            <person name="Lv J."/>
            <person name="Arendt D."/>
            <person name="Savage R."/>
            <person name="Osoegawa K."/>
            <person name="de Jong P."/>
            <person name="Lindberg D.R."/>
            <person name="Seaver E.C."/>
            <person name="Weisblat D.A."/>
            <person name="Putnam N.H."/>
            <person name="Grigoriev I.V."/>
            <person name="Rokhsar D.S."/>
        </authorList>
    </citation>
    <scope>NUCLEOTIDE SEQUENCE</scope>
    <source>
        <strain evidence="5">I ESC-2004</strain>
    </source>
</reference>
<dbReference type="SUPFAM" id="SSF56349">
    <property type="entry name" value="DNA breaking-rejoining enzymes"/>
    <property type="match status" value="1"/>
</dbReference>
<feature type="region of interest" description="Disordered" evidence="2">
    <location>
        <begin position="13"/>
        <end position="55"/>
    </location>
</feature>
<evidence type="ECO:0000313" key="3">
    <source>
        <dbReference type="EMBL" id="ELT95191.1"/>
    </source>
</evidence>
<dbReference type="EMBL" id="AMQN01011962">
    <property type="status" value="NOT_ANNOTATED_CDS"/>
    <property type="molecule type" value="Genomic_DNA"/>
</dbReference>
<dbReference type="EMBL" id="AMQN01011963">
    <property type="status" value="NOT_ANNOTATED_CDS"/>
    <property type="molecule type" value="Genomic_DNA"/>
</dbReference>
<accession>R7TUP0</accession>
<dbReference type="GO" id="GO:0006310">
    <property type="term" value="P:DNA recombination"/>
    <property type="evidence" value="ECO:0007669"/>
    <property type="project" value="UniProtKB-KW"/>
</dbReference>
<evidence type="ECO:0000313" key="4">
    <source>
        <dbReference type="EnsemblMetazoa" id="CapteP187520"/>
    </source>
</evidence>
<dbReference type="OMA" id="YGHAHIT"/>
<dbReference type="EnsemblMetazoa" id="CapteT187520">
    <property type="protein sequence ID" value="CapteP187520"/>
    <property type="gene ID" value="CapteG187520"/>
</dbReference>
<gene>
    <name evidence="3" type="ORF">CAPTEDRAFT_187520</name>
</gene>
<evidence type="ECO:0000256" key="2">
    <source>
        <dbReference type="SAM" id="MobiDB-lite"/>
    </source>
</evidence>
<evidence type="ECO:0000256" key="1">
    <source>
        <dbReference type="ARBA" id="ARBA00023172"/>
    </source>
</evidence>
<dbReference type="GO" id="GO:0003677">
    <property type="term" value="F:DNA binding"/>
    <property type="evidence" value="ECO:0007669"/>
    <property type="project" value="InterPro"/>
</dbReference>
<keyword evidence="5" id="KW-1185">Reference proteome</keyword>
<dbReference type="GO" id="GO:0015074">
    <property type="term" value="P:DNA integration"/>
    <property type="evidence" value="ECO:0007669"/>
    <property type="project" value="InterPro"/>
</dbReference>
<reference evidence="4" key="3">
    <citation type="submission" date="2015-06" db="UniProtKB">
        <authorList>
            <consortium name="EnsemblMetazoa"/>
        </authorList>
    </citation>
    <scope>IDENTIFICATION</scope>
</reference>
<evidence type="ECO:0000313" key="5">
    <source>
        <dbReference type="Proteomes" id="UP000014760"/>
    </source>
</evidence>
<dbReference type="AlphaFoldDB" id="R7TUP0"/>
<feature type="region of interest" description="Disordered" evidence="2">
    <location>
        <begin position="683"/>
        <end position="759"/>
    </location>
</feature>
<dbReference type="Proteomes" id="UP000014760">
    <property type="component" value="Unassembled WGS sequence"/>
</dbReference>
<feature type="compositionally biased region" description="Acidic residues" evidence="2">
    <location>
        <begin position="139"/>
        <end position="151"/>
    </location>
</feature>
<feature type="region of interest" description="Disordered" evidence="2">
    <location>
        <begin position="246"/>
        <end position="285"/>
    </location>
</feature>
<feature type="compositionally biased region" description="Polar residues" evidence="2">
    <location>
        <begin position="707"/>
        <end position="717"/>
    </location>
</feature>
<dbReference type="Gene3D" id="1.10.443.10">
    <property type="entry name" value="Intergrase catalytic core"/>
    <property type="match status" value="1"/>
</dbReference>
<feature type="compositionally biased region" description="Basic and acidic residues" evidence="2">
    <location>
        <begin position="129"/>
        <end position="138"/>
    </location>
</feature>
<dbReference type="InterPro" id="IPR011010">
    <property type="entry name" value="DNA_brk_join_enz"/>
</dbReference>
<feature type="compositionally biased region" description="Low complexity" evidence="2">
    <location>
        <begin position="683"/>
        <end position="706"/>
    </location>
</feature>
<name>R7TUP0_CAPTE</name>
<reference evidence="3 5" key="2">
    <citation type="journal article" date="2013" name="Nature">
        <title>Insights into bilaterian evolution from three spiralian genomes.</title>
        <authorList>
            <person name="Simakov O."/>
            <person name="Marletaz F."/>
            <person name="Cho S.J."/>
            <person name="Edsinger-Gonzales E."/>
            <person name="Havlak P."/>
            <person name="Hellsten U."/>
            <person name="Kuo D.H."/>
            <person name="Larsson T."/>
            <person name="Lv J."/>
            <person name="Arendt D."/>
            <person name="Savage R."/>
            <person name="Osoegawa K."/>
            <person name="de Jong P."/>
            <person name="Grimwood J."/>
            <person name="Chapman J.A."/>
            <person name="Shapiro H."/>
            <person name="Aerts A."/>
            <person name="Otillar R.P."/>
            <person name="Terry A.Y."/>
            <person name="Boore J.L."/>
            <person name="Grigoriev I.V."/>
            <person name="Lindberg D.R."/>
            <person name="Seaver E.C."/>
            <person name="Weisblat D.A."/>
            <person name="Putnam N.H."/>
            <person name="Rokhsar D.S."/>
        </authorList>
    </citation>
    <scope>NUCLEOTIDE SEQUENCE</scope>
    <source>
        <strain evidence="3 5">I ESC-2004</strain>
    </source>
</reference>
<organism evidence="3">
    <name type="scientific">Capitella teleta</name>
    <name type="common">Polychaete worm</name>
    <dbReference type="NCBI Taxonomy" id="283909"/>
    <lineage>
        <taxon>Eukaryota</taxon>
        <taxon>Metazoa</taxon>
        <taxon>Spiralia</taxon>
        <taxon>Lophotrochozoa</taxon>
        <taxon>Annelida</taxon>
        <taxon>Polychaeta</taxon>
        <taxon>Sedentaria</taxon>
        <taxon>Scolecida</taxon>
        <taxon>Capitellidae</taxon>
        <taxon>Capitella</taxon>
    </lineage>
</organism>
<feature type="compositionally biased region" description="Low complexity" evidence="2">
    <location>
        <begin position="740"/>
        <end position="759"/>
    </location>
</feature>
<keyword evidence="1" id="KW-0233">DNA recombination</keyword>
<feature type="compositionally biased region" description="Basic and acidic residues" evidence="2">
    <location>
        <begin position="69"/>
        <end position="91"/>
    </location>
</feature>
<feature type="compositionally biased region" description="Low complexity" evidence="2">
    <location>
        <begin position="247"/>
        <end position="262"/>
    </location>
</feature>
<dbReference type="EMBL" id="KB309212">
    <property type="protein sequence ID" value="ELT95191.1"/>
    <property type="molecule type" value="Genomic_DNA"/>
</dbReference>
<feature type="region of interest" description="Disordered" evidence="2">
    <location>
        <begin position="129"/>
        <end position="161"/>
    </location>
</feature>
<proteinExistence type="predicted"/>
<dbReference type="InterPro" id="IPR013762">
    <property type="entry name" value="Integrase-like_cat_sf"/>
</dbReference>
<sequence>MAALITPCKATDVTDNLTLLEKEEEEETNTEEIPSPGVSVEIHLSSNEEKGVTKDIISTDEVVMENKTDMVSAEKNEKKEEEATKMSEKVHSASVSEELNVFSTDEKGMTEEIIKTRAVIVTARDANMDKMSAEKNKEDEEEEEEEEEEDEPIIRKKQKKNIKTKKKCPVENCVRECIDMKRHLKQFHNMSEADAMACYQKQKRKADVSSCELCKRQVKWLANHMKTAHNTTLRALRTQDYADTESDFLSSSSSSSSYSPSSSDDDDDDKNSGVGSKSKRVRPNSLLRNYHSRSLSCFFVPQKRRQSFPSKMEILERFKDFMLSTDGGLAKATTVKQYSGCVGNLIEKGLGGKFSTLGEVLPALAQPGGYYERLAENHCPKTVKNHFFALARFLDFLNQTGVNVFSTHDDSLKAIARVKRWSESYRGKTATQTAKFNRDEETRVEAVAKMMTNYLGSEHHKQALNIIAGIDTTLFSPLCLNDFLHVRNYLMMMIFLLNGNRPGVVRNMTLKEVTPPQIKLLPESTAAIIYVSQHKTAETYGDARIVLDGEVLQHLQIFTFVRQKLFTPTQQKQHDDNKEDFLFSNYQGAKISSSEPARVLQKIMHSIGMDAETAILQTPTRMRKGHYLLQDAKGDGLTDDSLVRMAKHLMHSAKTARSHYDCRNRDKNSLAVFEQLKATLTTANSSSNSKATLPSLPPSSSSSASSVDNFTGSNNNNELEDASDTTENAFITLMPPPPMTLTASSASLPLTPDSPPSLLLPLTTSLTAATTTTTSPPSSPLFPSSSPNAVLVATSGSVTADAADSVNELTAEERPTLSSSPGNSGERMKQGDDSQGTAMVEEDPTTMMKHGRRAGFTKADVKILNDEFSHFKNPPKKVDVMRNSFTNLWVCGMRFTSKQIVDRLRYMFRAKAKSNLK</sequence>
<dbReference type="OrthoDB" id="5990091at2759"/>
<feature type="region of interest" description="Disordered" evidence="2">
    <location>
        <begin position="69"/>
        <end position="92"/>
    </location>
</feature>
<protein>
    <submittedName>
        <fullName evidence="3 4">Uncharacterized protein</fullName>
    </submittedName>
</protein>
<dbReference type="HOGENOM" id="CLU_317673_0_0_1"/>